<evidence type="ECO:0000259" key="8">
    <source>
        <dbReference type="PROSITE" id="PS50850"/>
    </source>
</evidence>
<feature type="transmembrane region" description="Helical" evidence="7">
    <location>
        <begin position="132"/>
        <end position="155"/>
    </location>
</feature>
<keyword evidence="2" id="KW-0813">Transport</keyword>
<evidence type="ECO:0000256" key="7">
    <source>
        <dbReference type="SAM" id="Phobius"/>
    </source>
</evidence>
<keyword evidence="3 7" id="KW-0812">Transmembrane</keyword>
<dbReference type="GO" id="GO:0016020">
    <property type="term" value="C:membrane"/>
    <property type="evidence" value="ECO:0007669"/>
    <property type="project" value="UniProtKB-SubCell"/>
</dbReference>
<dbReference type="PANTHER" id="PTHR43791">
    <property type="entry name" value="PERMEASE-RELATED"/>
    <property type="match status" value="1"/>
</dbReference>
<feature type="transmembrane region" description="Helical" evidence="7">
    <location>
        <begin position="167"/>
        <end position="187"/>
    </location>
</feature>
<feature type="compositionally biased region" description="Polar residues" evidence="6">
    <location>
        <begin position="1"/>
        <end position="13"/>
    </location>
</feature>
<evidence type="ECO:0000313" key="10">
    <source>
        <dbReference type="Proteomes" id="UP000034182"/>
    </source>
</evidence>
<dbReference type="Gene3D" id="1.20.1250.20">
    <property type="entry name" value="MFS general substrate transporter like domains"/>
    <property type="match status" value="2"/>
</dbReference>
<dbReference type="PROSITE" id="PS50850">
    <property type="entry name" value="MFS"/>
    <property type="match status" value="1"/>
</dbReference>
<dbReference type="Pfam" id="PF07690">
    <property type="entry name" value="MFS_1"/>
    <property type="match status" value="1"/>
</dbReference>
<feature type="transmembrane region" description="Helical" evidence="7">
    <location>
        <begin position="75"/>
        <end position="100"/>
    </location>
</feature>
<evidence type="ECO:0000256" key="6">
    <source>
        <dbReference type="SAM" id="MobiDB-lite"/>
    </source>
</evidence>
<dbReference type="SUPFAM" id="SSF103473">
    <property type="entry name" value="MFS general substrate transporter"/>
    <property type="match status" value="1"/>
</dbReference>
<feature type="transmembrane region" description="Helical" evidence="7">
    <location>
        <begin position="270"/>
        <end position="287"/>
    </location>
</feature>
<comment type="caution">
    <text evidence="9">The sequence shown here is derived from an EMBL/GenBank/DDBJ whole genome shotgun (WGS) entry which is preliminary data.</text>
</comment>
<dbReference type="GO" id="GO:0022857">
    <property type="term" value="F:transmembrane transporter activity"/>
    <property type="evidence" value="ECO:0007669"/>
    <property type="project" value="InterPro"/>
</dbReference>
<evidence type="ECO:0000313" key="9">
    <source>
        <dbReference type="EMBL" id="KKY13952.1"/>
    </source>
</evidence>
<evidence type="ECO:0000256" key="1">
    <source>
        <dbReference type="ARBA" id="ARBA00004141"/>
    </source>
</evidence>
<name>A0A0G2DSK7_9PEZI</name>
<feature type="transmembrane region" description="Helical" evidence="7">
    <location>
        <begin position="395"/>
        <end position="414"/>
    </location>
</feature>
<evidence type="ECO:0000256" key="2">
    <source>
        <dbReference type="ARBA" id="ARBA00022448"/>
    </source>
</evidence>
<evidence type="ECO:0000256" key="5">
    <source>
        <dbReference type="ARBA" id="ARBA00023136"/>
    </source>
</evidence>
<dbReference type="PANTHER" id="PTHR43791:SF36">
    <property type="entry name" value="TRANSPORTER, PUTATIVE (AFU_ORTHOLOGUE AFUA_6G08340)-RELATED"/>
    <property type="match status" value="1"/>
</dbReference>
<keyword evidence="4 7" id="KW-1133">Transmembrane helix</keyword>
<comment type="subcellular location">
    <subcellularLocation>
        <location evidence="1">Membrane</location>
        <topology evidence="1">Multi-pass membrane protein</topology>
    </subcellularLocation>
</comment>
<feature type="transmembrane region" description="Helical" evidence="7">
    <location>
        <begin position="37"/>
        <end position="55"/>
    </location>
</feature>
<reference evidence="9 10" key="2">
    <citation type="submission" date="2015-05" db="EMBL/GenBank/DDBJ databases">
        <title>Distinctive expansion of gene families associated with plant cell wall degradation and secondary metabolism in the genomes of grapevine trunk pathogens.</title>
        <authorList>
            <person name="Lawrence D.P."/>
            <person name="Travadon R."/>
            <person name="Rolshausen P.E."/>
            <person name="Baumgartner K."/>
        </authorList>
    </citation>
    <scope>NUCLEOTIDE SEQUENCE [LARGE SCALE GENOMIC DNA]</scope>
    <source>
        <strain evidence="9">DS831</strain>
    </source>
</reference>
<reference evidence="9 10" key="1">
    <citation type="submission" date="2015-03" db="EMBL/GenBank/DDBJ databases">
        <authorList>
            <person name="Morales-Cruz A."/>
            <person name="Amrine K.C."/>
            <person name="Cantu D."/>
        </authorList>
    </citation>
    <scope>NUCLEOTIDE SEQUENCE [LARGE SCALE GENOMIC DNA]</scope>
    <source>
        <strain evidence="9">DS831</strain>
    </source>
</reference>
<feature type="region of interest" description="Disordered" evidence="6">
    <location>
        <begin position="1"/>
        <end position="28"/>
    </location>
</feature>
<dbReference type="AlphaFoldDB" id="A0A0G2DSK7"/>
<feature type="domain" description="Major facilitator superfamily (MFS) profile" evidence="8">
    <location>
        <begin position="41"/>
        <end position="450"/>
    </location>
</feature>
<dbReference type="InterPro" id="IPR011701">
    <property type="entry name" value="MFS"/>
</dbReference>
<feature type="transmembrane region" description="Helical" evidence="7">
    <location>
        <begin position="361"/>
        <end position="383"/>
    </location>
</feature>
<feature type="transmembrane region" description="Helical" evidence="7">
    <location>
        <begin position="307"/>
        <end position="327"/>
    </location>
</feature>
<dbReference type="EMBL" id="LAQI01000250">
    <property type="protein sequence ID" value="KKY13952.1"/>
    <property type="molecule type" value="Genomic_DNA"/>
</dbReference>
<dbReference type="InterPro" id="IPR020846">
    <property type="entry name" value="MFS_dom"/>
</dbReference>
<accession>A0A0G2DSK7</accession>
<dbReference type="InterPro" id="IPR036259">
    <property type="entry name" value="MFS_trans_sf"/>
</dbReference>
<dbReference type="Proteomes" id="UP000034182">
    <property type="component" value="Unassembled WGS sequence"/>
</dbReference>
<evidence type="ECO:0000256" key="3">
    <source>
        <dbReference type="ARBA" id="ARBA00022692"/>
    </source>
</evidence>
<protein>
    <submittedName>
        <fullName evidence="9">Putative mfs transporter</fullName>
    </submittedName>
</protein>
<feature type="transmembrane region" description="Helical" evidence="7">
    <location>
        <begin position="334"/>
        <end position="355"/>
    </location>
</feature>
<gene>
    <name evidence="9" type="ORF">UCDDS831_g08558</name>
</gene>
<evidence type="ECO:0000256" key="4">
    <source>
        <dbReference type="ARBA" id="ARBA00022989"/>
    </source>
</evidence>
<keyword evidence="5 7" id="KW-0472">Membrane</keyword>
<feature type="transmembrane region" description="Helical" evidence="7">
    <location>
        <begin position="199"/>
        <end position="222"/>
    </location>
</feature>
<feature type="transmembrane region" description="Helical" evidence="7">
    <location>
        <begin position="426"/>
        <end position="445"/>
    </location>
</feature>
<proteinExistence type="predicted"/>
<organism evidence="9 10">
    <name type="scientific">Diplodia seriata</name>
    <dbReference type="NCBI Taxonomy" id="420778"/>
    <lineage>
        <taxon>Eukaryota</taxon>
        <taxon>Fungi</taxon>
        <taxon>Dikarya</taxon>
        <taxon>Ascomycota</taxon>
        <taxon>Pezizomycotina</taxon>
        <taxon>Dothideomycetes</taxon>
        <taxon>Dothideomycetes incertae sedis</taxon>
        <taxon>Botryosphaeriales</taxon>
        <taxon>Botryosphaeriaceae</taxon>
        <taxon>Diplodia</taxon>
    </lineage>
</organism>
<sequence length="483" mass="51944">MNNISETTRSGSPSVEDGDSESSREMRKMEVRVRRKTDFAVLPLLCSVYFLAQMGRSDLANAKVAGMDQELGLTAQMYSNVSSIFLVGYIVFQLPGTLLLRKIGPPTQFAGAMVVWGTVTACTVVADGYATLMVIRALIGAAEALIQGAILYLSFWYRYNELATRGAILYSTVALAGSFNGLLAYAIQLTLDGANGWSAWKWIFLIEGVMPVAWAAVVVTLLPSTPERIRWGFSAAEKEAVVARSRAVHNTGDSTIRPRLILRLLADPKFWMVVLVDSGAHFCTSSLSNFTPAILQGLGYAGVDAQLMAVVVYAAAFVGILASCWISDRLGRRGVVICVDAGLAAVGYALLLGLTNDTARLVATCLVACCAYPLVVLSLAWTASNNVGYTFRASAAALINIVAQTVAIGGNQAFNDPPYYRKGLGVSLAMICMSGVVAGLLVLYLRAANERKVRDQHSEKGERLRACTVDEVGNAHPDFRFSY</sequence>
<feature type="transmembrane region" description="Helical" evidence="7">
    <location>
        <begin position="107"/>
        <end position="126"/>
    </location>
</feature>